<dbReference type="CDD" id="cd13143">
    <property type="entry name" value="MATE_MepA_like"/>
    <property type="match status" value="1"/>
</dbReference>
<feature type="transmembrane region" description="Helical" evidence="10">
    <location>
        <begin position="372"/>
        <end position="391"/>
    </location>
</feature>
<feature type="transmembrane region" description="Helical" evidence="10">
    <location>
        <begin position="101"/>
        <end position="120"/>
    </location>
</feature>
<comment type="similarity">
    <text evidence="2">Belongs to the multi antimicrobial extrusion (MATE) (TC 2.A.66.1) family. MepA subfamily.</text>
</comment>
<evidence type="ECO:0000256" key="3">
    <source>
        <dbReference type="ARBA" id="ARBA00022106"/>
    </source>
</evidence>
<feature type="transmembrane region" description="Helical" evidence="10">
    <location>
        <begin position="240"/>
        <end position="261"/>
    </location>
</feature>
<dbReference type="PIRSF" id="PIRSF006603">
    <property type="entry name" value="DinF"/>
    <property type="match status" value="1"/>
</dbReference>
<dbReference type="PANTHER" id="PTHR43823">
    <property type="entry name" value="SPORULATION PROTEIN YKVU"/>
    <property type="match status" value="1"/>
</dbReference>
<dbReference type="RefSeq" id="WP_004334778.1">
    <property type="nucleotide sequence ID" value="NZ_ACNN01000032.1"/>
</dbReference>
<dbReference type="PANTHER" id="PTHR43823:SF3">
    <property type="entry name" value="MULTIDRUG EXPORT PROTEIN MEPA"/>
    <property type="match status" value="1"/>
</dbReference>
<evidence type="ECO:0000313" key="12">
    <source>
        <dbReference type="Proteomes" id="UP000004295"/>
    </source>
</evidence>
<keyword evidence="7 10" id="KW-1133">Transmembrane helix</keyword>
<gene>
    <name evidence="11" type="ORF">POREN0001_0090</name>
</gene>
<comment type="caution">
    <text evidence="11">The sequence shown here is derived from an EMBL/GenBank/DDBJ whole genome shotgun (WGS) entry which is preliminary data.</text>
</comment>
<dbReference type="NCBIfam" id="TIGR00797">
    <property type="entry name" value="matE"/>
    <property type="match status" value="1"/>
</dbReference>
<evidence type="ECO:0000256" key="7">
    <source>
        <dbReference type="ARBA" id="ARBA00022989"/>
    </source>
</evidence>
<reference evidence="11 12" key="1">
    <citation type="submission" date="2009-04" db="EMBL/GenBank/DDBJ databases">
        <authorList>
            <person name="Sebastian Y."/>
            <person name="Madupu R."/>
            <person name="Durkin A.S."/>
            <person name="Torralba M."/>
            <person name="Methe B."/>
            <person name="Sutton G.G."/>
            <person name="Strausberg R.L."/>
            <person name="Nelson K.E."/>
        </authorList>
    </citation>
    <scope>NUCLEOTIDE SEQUENCE [LARGE SCALE GENOMIC DNA]</scope>
    <source>
        <strain evidence="12">ATCC 35406 / BCRC 14492 / JCM 8526 / NCTC 13058 / HG 370</strain>
    </source>
</reference>
<dbReference type="EMBL" id="ACNN01000032">
    <property type="protein sequence ID" value="EEN82111.1"/>
    <property type="molecule type" value="Genomic_DNA"/>
</dbReference>
<evidence type="ECO:0000313" key="11">
    <source>
        <dbReference type="EMBL" id="EEN82111.1"/>
    </source>
</evidence>
<proteinExistence type="inferred from homology"/>
<feature type="transmembrane region" description="Helical" evidence="10">
    <location>
        <begin position="429"/>
        <end position="450"/>
    </location>
</feature>
<sequence length="477" mass="52285">MSREEERLHKLENAPIPRLLFTYALPSVIGAVVNALYNIVDRIFIGQGAGDDALAGMAITLPILLFLVAFGMLVGSGAAVRVSIYLGRNDQKTAERLLSNAIMLTLLFNVTICSMVLLFMDPLLHLFGANDIIIPYAKEYLYIVVPANIISDLCFSYNAIMRASGYPHKAMISMLLGAVLNCILDPIFIFGFGWGIKGAAWATVISEIVAAVFVMSHFFNQRHTLHFSRSWSDYRPDFKMMLAIVSIGIAPFVMMIVNSLINIIMNRSFVYYATSTSEANISIAAYGIILSIAQLFIQFMVGVSMGMQPIVGFNLGAGKIRRSIDTYKLAALLNVSVAAIGFAMALFTPSLIVQAFSREGDGALVTFTTQALGIAMMTFPIIGVQITSVQFFQSLGKSGKSMFLSLTRQVVYLIPCLLIFPTFMGIKGIWVSMPIADTLAGITSILMVLYQIPRLLRRYAHEPDGAKEKVLKGESPQ</sequence>
<accession>C3JCE5</accession>
<evidence type="ECO:0000256" key="10">
    <source>
        <dbReference type="SAM" id="Phobius"/>
    </source>
</evidence>
<evidence type="ECO:0000256" key="2">
    <source>
        <dbReference type="ARBA" id="ARBA00008417"/>
    </source>
</evidence>
<organism evidence="11 12">
    <name type="scientific">Porphyromonas endodontalis (strain ATCC 35406 / DSM 24491 / JCM 8526 / CCUG 16442 / BCRC 14492 / NCTC 13058 / HG 370)</name>
    <name type="common">Bacteroides endodontalis</name>
    <dbReference type="NCBI Taxonomy" id="553175"/>
    <lineage>
        <taxon>Bacteria</taxon>
        <taxon>Pseudomonadati</taxon>
        <taxon>Bacteroidota</taxon>
        <taxon>Bacteroidia</taxon>
        <taxon>Bacteroidales</taxon>
        <taxon>Porphyromonadaceae</taxon>
        <taxon>Porphyromonas</taxon>
    </lineage>
</organism>
<feature type="transmembrane region" description="Helical" evidence="10">
    <location>
        <begin position="172"/>
        <end position="194"/>
    </location>
</feature>
<dbReference type="STRING" id="553175.POREN0001_0090"/>
<keyword evidence="5" id="KW-1003">Cell membrane</keyword>
<dbReference type="Pfam" id="PF01554">
    <property type="entry name" value="MatE"/>
    <property type="match status" value="2"/>
</dbReference>
<feature type="transmembrane region" description="Helical" evidence="10">
    <location>
        <begin position="59"/>
        <end position="80"/>
    </location>
</feature>
<keyword evidence="9" id="KW-0046">Antibiotic resistance</keyword>
<evidence type="ECO:0000256" key="8">
    <source>
        <dbReference type="ARBA" id="ARBA00023136"/>
    </source>
</evidence>
<feature type="transmembrane region" description="Helical" evidence="10">
    <location>
        <begin position="20"/>
        <end position="39"/>
    </location>
</feature>
<dbReference type="GO" id="GO:0046677">
    <property type="term" value="P:response to antibiotic"/>
    <property type="evidence" value="ECO:0007669"/>
    <property type="project" value="UniProtKB-KW"/>
</dbReference>
<name>C3JCE5_POREA</name>
<evidence type="ECO:0000256" key="1">
    <source>
        <dbReference type="ARBA" id="ARBA00004651"/>
    </source>
</evidence>
<dbReference type="GeneID" id="93365850"/>
<keyword evidence="8 10" id="KW-0472">Membrane</keyword>
<keyword evidence="6 10" id="KW-0812">Transmembrane</keyword>
<feature type="transmembrane region" description="Helical" evidence="10">
    <location>
        <begin position="200"/>
        <end position="219"/>
    </location>
</feature>
<feature type="transmembrane region" description="Helical" evidence="10">
    <location>
        <begin position="329"/>
        <end position="352"/>
    </location>
</feature>
<dbReference type="AlphaFoldDB" id="C3JCE5"/>
<dbReference type="GO" id="GO:0042910">
    <property type="term" value="F:xenobiotic transmembrane transporter activity"/>
    <property type="evidence" value="ECO:0007669"/>
    <property type="project" value="InterPro"/>
</dbReference>
<dbReference type="GO" id="GO:0015297">
    <property type="term" value="F:antiporter activity"/>
    <property type="evidence" value="ECO:0007669"/>
    <property type="project" value="InterPro"/>
</dbReference>
<protein>
    <recommendedName>
        <fullName evidence="3">Multidrug export protein MepA</fullName>
    </recommendedName>
</protein>
<keyword evidence="4" id="KW-0813">Transport</keyword>
<evidence type="ECO:0000256" key="5">
    <source>
        <dbReference type="ARBA" id="ARBA00022475"/>
    </source>
</evidence>
<dbReference type="GO" id="GO:0005886">
    <property type="term" value="C:plasma membrane"/>
    <property type="evidence" value="ECO:0007669"/>
    <property type="project" value="UniProtKB-SubCell"/>
</dbReference>
<feature type="transmembrane region" description="Helical" evidence="10">
    <location>
        <begin position="403"/>
        <end position="423"/>
    </location>
</feature>
<dbReference type="InterPro" id="IPR048279">
    <property type="entry name" value="MdtK-like"/>
</dbReference>
<dbReference type="Proteomes" id="UP000004295">
    <property type="component" value="Unassembled WGS sequence"/>
</dbReference>
<evidence type="ECO:0000256" key="4">
    <source>
        <dbReference type="ARBA" id="ARBA00022448"/>
    </source>
</evidence>
<evidence type="ECO:0000256" key="9">
    <source>
        <dbReference type="ARBA" id="ARBA00023251"/>
    </source>
</evidence>
<comment type="subcellular location">
    <subcellularLocation>
        <location evidence="1">Cell membrane</location>
        <topology evidence="1">Multi-pass membrane protein</topology>
    </subcellularLocation>
</comment>
<keyword evidence="12" id="KW-1185">Reference proteome</keyword>
<dbReference type="eggNOG" id="COG0534">
    <property type="taxonomic scope" value="Bacteria"/>
</dbReference>
<dbReference type="InterPro" id="IPR045070">
    <property type="entry name" value="MATE_MepA-like"/>
</dbReference>
<evidence type="ECO:0000256" key="6">
    <source>
        <dbReference type="ARBA" id="ARBA00022692"/>
    </source>
</evidence>
<dbReference type="InterPro" id="IPR002528">
    <property type="entry name" value="MATE_fam"/>
</dbReference>
<dbReference type="InterPro" id="IPR051327">
    <property type="entry name" value="MATE_MepA_subfamily"/>
</dbReference>